<accession>A0A397JKS2</accession>
<dbReference type="AlphaFoldDB" id="A0A397JKS2"/>
<dbReference type="OrthoDB" id="2432836at2759"/>
<sequence>MGSLIGRKEVTHSKFFDLVLQESLDIATQITKKSINLDPDYDLKVQKLNIHLNSNLEELICITEAKGRKEDIGIIRNIMQLDNTLDGKPDESFKDYDDYVYGIVTTAEKWFLIMYTSKVIYRTYDFRIGIEEYVLKGDTELREKMEKVMEVIVSLLKDGAEVDDSFISKENNVKNILSRKI</sequence>
<proteinExistence type="predicted"/>
<dbReference type="EMBL" id="PQFF01000045">
    <property type="protein sequence ID" value="RHZ86576.1"/>
    <property type="molecule type" value="Genomic_DNA"/>
</dbReference>
<comment type="caution">
    <text evidence="1">The sequence shown here is derived from an EMBL/GenBank/DDBJ whole genome shotgun (WGS) entry which is preliminary data.</text>
</comment>
<reference evidence="1 2" key="1">
    <citation type="submission" date="2018-08" db="EMBL/GenBank/DDBJ databases">
        <title>Genome and evolution of the arbuscular mycorrhizal fungus Diversispora epigaea (formerly Glomus versiforme) and its bacterial endosymbionts.</title>
        <authorList>
            <person name="Sun X."/>
            <person name="Fei Z."/>
            <person name="Harrison M."/>
        </authorList>
    </citation>
    <scope>NUCLEOTIDE SEQUENCE [LARGE SCALE GENOMIC DNA]</scope>
    <source>
        <strain evidence="1 2">IT104</strain>
    </source>
</reference>
<gene>
    <name evidence="1" type="ORF">Glove_48g45</name>
</gene>
<dbReference type="Proteomes" id="UP000266861">
    <property type="component" value="Unassembled WGS sequence"/>
</dbReference>
<evidence type="ECO:0000313" key="1">
    <source>
        <dbReference type="EMBL" id="RHZ86576.1"/>
    </source>
</evidence>
<organism evidence="1 2">
    <name type="scientific">Diversispora epigaea</name>
    <dbReference type="NCBI Taxonomy" id="1348612"/>
    <lineage>
        <taxon>Eukaryota</taxon>
        <taxon>Fungi</taxon>
        <taxon>Fungi incertae sedis</taxon>
        <taxon>Mucoromycota</taxon>
        <taxon>Glomeromycotina</taxon>
        <taxon>Glomeromycetes</taxon>
        <taxon>Diversisporales</taxon>
        <taxon>Diversisporaceae</taxon>
        <taxon>Diversispora</taxon>
    </lineage>
</organism>
<name>A0A397JKS2_9GLOM</name>
<protein>
    <submittedName>
        <fullName evidence="1">Uncharacterized protein</fullName>
    </submittedName>
</protein>
<evidence type="ECO:0000313" key="2">
    <source>
        <dbReference type="Proteomes" id="UP000266861"/>
    </source>
</evidence>
<keyword evidence="2" id="KW-1185">Reference proteome</keyword>